<evidence type="ECO:0000313" key="10">
    <source>
        <dbReference type="EMBL" id="RDW22751.1"/>
    </source>
</evidence>
<organism evidence="10 11">
    <name type="scientific">Yarrowia lipolytica</name>
    <name type="common">Candida lipolytica</name>
    <dbReference type="NCBI Taxonomy" id="4952"/>
    <lineage>
        <taxon>Eukaryota</taxon>
        <taxon>Fungi</taxon>
        <taxon>Dikarya</taxon>
        <taxon>Ascomycota</taxon>
        <taxon>Saccharomycotina</taxon>
        <taxon>Dipodascomycetes</taxon>
        <taxon>Dipodascales</taxon>
        <taxon>Dipodascales incertae sedis</taxon>
        <taxon>Yarrowia</taxon>
    </lineage>
</organism>
<dbReference type="InterPro" id="IPR015943">
    <property type="entry name" value="WD40/YVTN_repeat-like_dom_sf"/>
</dbReference>
<sequence>MSQIGNIRKLRQKAVQQELNRVVPATLFNDDVTEKSFTNLSAVEDSLADYGSEITRTAMYNVTRLAARPDLSGVEIAFDSGEHVSSSLSDDFGLVVVGNKAHVWKYTSPEPTPETFTHSLGVQDNALGHLIPVTPSFKDVGHPGLVLVGVNSGLCVFWESVGGAAAEGYLRTRQQVETQIKLYSGEVIEHVNRMDDVTLVLSLSSGRLIGLSLRDKDEAALNYWTLRDTKAGLLSNIRSAFSVSSNRRGITGVRVVPSTNRSWRIYVATSECHLGVWEVTEGGDATILADKDLKPMLSADVSTLYNTSSIYLHDIEYVAEEDYLVVLTSILVDNSIFYIIYTIDLHKDKVVSRHRVQSYVRPGLDRGTPRLARPSPGDTLYVVLDHAVVLIDMVTRSNLNFVEYGKWEDSILLKPTVSILGFGAEDKNRSRDSAIVAITDAAGVLKITRFPEQDDKEQTRSLNTLERGICKSRIEQGVFFAGGDFTPLQFAATGEYDVKFPDDVVRRALLQVSHEICTSTSSHLEGRFPGLGFSLEFRVDRLRILNQYAYDNFASQLDVATKLTLASNAEKLAACEAIWAMLDVKDGYIVLENIIVKSVDKNQNTDQDPVQDFFTSRTLEAANLIYGVFDNIQQPNMGSIFAATVGSAISAILTAREESLSALRVSNDDTGENCPWWCESRMMETWDSLFRFIANNTNDHRPLGPLAQSLCSQSVVAITWARNSGNDWQAYENTYHQRRGDWIKAVVSVGQVSQALHICETFRLYRCLAEILDHDLRVAITNNNKQSESDAEYAIRKYLHNFGYDFASQLYSYWIETRDFESLFTRFQDYREMLKQYFRSSNHANISWILSLGLGEYQSAAEALVQAAKEGQDTIPGGDLRNRLVQLSMAKLAFMQARSGTRMDPSREQTEVNNELNLSLIQKRLAEHISGHVQGTQIFSEQILSPQLPKGVTDAAKKLVTKVVQKKVLTSLELVELCSCVIGFSEEALQAISDSNNAKTSIMSLTVWVRVLLETDWMEVLDKSHRTDQEQEALLLDTPLFQLLKYAFDTGLIGQQNSPLQVPNFENLHKPNSATLASEERFRTNLDSDLLSEFDAALKVLDTGDTRRSVVGLVNRAKLDAHST</sequence>
<keyword evidence="4" id="KW-0509">mRNA transport</keyword>
<dbReference type="GO" id="GO:0000972">
    <property type="term" value="P:transcription-dependent tethering of RNA polymerase II gene DNA at nuclear periphery"/>
    <property type="evidence" value="ECO:0007669"/>
    <property type="project" value="TreeGrafter"/>
</dbReference>
<accession>A0A371BXE3</accession>
<keyword evidence="5" id="KW-0653">Protein transport</keyword>
<feature type="domain" description="Nucleoporin Nup133/Nup155-like N-terminal" evidence="9">
    <location>
        <begin position="55"/>
        <end position="445"/>
    </location>
</feature>
<dbReference type="AlphaFoldDB" id="A0A371BXE3"/>
<keyword evidence="6" id="KW-0811">Translocation</keyword>
<evidence type="ECO:0000259" key="8">
    <source>
        <dbReference type="Pfam" id="PF03177"/>
    </source>
</evidence>
<protein>
    <submittedName>
        <fullName evidence="10">Non-repetitive/WGA-negative nucleoporin C-terminal-domain-containing protein</fullName>
    </submittedName>
</protein>
<dbReference type="Pfam" id="PF03177">
    <property type="entry name" value="Nucleoporin_C"/>
    <property type="match status" value="1"/>
</dbReference>
<comment type="subcellular location">
    <subcellularLocation>
        <location evidence="1">Nucleus envelope</location>
    </subcellularLocation>
</comment>
<dbReference type="InterPro" id="IPR037624">
    <property type="entry name" value="Nup133-like"/>
</dbReference>
<keyword evidence="3" id="KW-0813">Transport</keyword>
<gene>
    <name evidence="10" type="ORF">B0I71DRAFT_137067</name>
</gene>
<evidence type="ECO:0000259" key="9">
    <source>
        <dbReference type="Pfam" id="PF08801"/>
    </source>
</evidence>
<evidence type="ECO:0000256" key="1">
    <source>
        <dbReference type="ARBA" id="ARBA00004259"/>
    </source>
</evidence>
<dbReference type="Pfam" id="PF08801">
    <property type="entry name" value="Nucleoporin_N"/>
    <property type="match status" value="1"/>
</dbReference>
<dbReference type="EMBL" id="KZ859158">
    <property type="protein sequence ID" value="RDW22751.1"/>
    <property type="molecule type" value="Genomic_DNA"/>
</dbReference>
<dbReference type="VEuPathDB" id="FungiDB:YALI0_A03883g"/>
<keyword evidence="7" id="KW-0539">Nucleus</keyword>
<proteinExistence type="inferred from homology"/>
<dbReference type="GO" id="GO:0031080">
    <property type="term" value="C:nuclear pore outer ring"/>
    <property type="evidence" value="ECO:0007669"/>
    <property type="project" value="TreeGrafter"/>
</dbReference>
<dbReference type="Gene3D" id="1.20.58.1380">
    <property type="match status" value="1"/>
</dbReference>
<evidence type="ECO:0000256" key="4">
    <source>
        <dbReference type="ARBA" id="ARBA00022816"/>
    </source>
</evidence>
<evidence type="ECO:0000256" key="6">
    <source>
        <dbReference type="ARBA" id="ARBA00023010"/>
    </source>
</evidence>
<dbReference type="InterPro" id="IPR007187">
    <property type="entry name" value="Nucleoporin_Nup133/Nup155_C"/>
</dbReference>
<dbReference type="Proteomes" id="UP000256601">
    <property type="component" value="Unassembled WGS sequence"/>
</dbReference>
<dbReference type="GO" id="GO:0017056">
    <property type="term" value="F:structural constituent of nuclear pore"/>
    <property type="evidence" value="ECO:0007669"/>
    <property type="project" value="InterPro"/>
</dbReference>
<dbReference type="GO" id="GO:0016973">
    <property type="term" value="P:poly(A)+ mRNA export from nucleus"/>
    <property type="evidence" value="ECO:0007669"/>
    <property type="project" value="TreeGrafter"/>
</dbReference>
<dbReference type="PANTHER" id="PTHR13405">
    <property type="entry name" value="NUCLEAR PORE COMPLEX PROTEIN NUP133"/>
    <property type="match status" value="1"/>
</dbReference>
<name>A0A371BXE3_YARLL</name>
<reference evidence="10 11" key="1">
    <citation type="submission" date="2018-07" db="EMBL/GenBank/DDBJ databases">
        <title>Draft Genome Assemblies for Five Robust Yarrowia lipolytica Strains Exhibiting High Lipid Production and Pentose Sugar Utilization and Sugar Alcohol Secretion from Undetoxified Lignocellulosic Biomass Hydrolysates.</title>
        <authorList>
            <consortium name="DOE Joint Genome Institute"/>
            <person name="Walker C."/>
            <person name="Ryu S."/>
            <person name="Na H."/>
            <person name="Zane M."/>
            <person name="LaButti K."/>
            <person name="Lipzen A."/>
            <person name="Haridas S."/>
            <person name="Barry K."/>
            <person name="Grigoriev I.V."/>
            <person name="Quarterman J."/>
            <person name="Slininger P."/>
            <person name="Dien B."/>
            <person name="Trinh C.T."/>
        </authorList>
    </citation>
    <scope>NUCLEOTIDE SEQUENCE [LARGE SCALE GENOMIC DNA]</scope>
    <source>
        <strain evidence="10 11">YB392</strain>
    </source>
</reference>
<evidence type="ECO:0000256" key="3">
    <source>
        <dbReference type="ARBA" id="ARBA00022448"/>
    </source>
</evidence>
<feature type="domain" description="Nucleoporin Nup133/Nup155-like C-terminal" evidence="8">
    <location>
        <begin position="762"/>
        <end position="989"/>
    </location>
</feature>
<evidence type="ECO:0000256" key="7">
    <source>
        <dbReference type="ARBA" id="ARBA00023242"/>
    </source>
</evidence>
<dbReference type="GO" id="GO:0006606">
    <property type="term" value="P:protein import into nucleus"/>
    <property type="evidence" value="ECO:0007669"/>
    <property type="project" value="TreeGrafter"/>
</dbReference>
<dbReference type="PANTHER" id="PTHR13405:SF11">
    <property type="entry name" value="NUCLEAR PORE COMPLEX PROTEIN NUP133"/>
    <property type="match status" value="1"/>
</dbReference>
<dbReference type="InterPro" id="IPR014908">
    <property type="entry name" value="Nucleoporin_Nup133/Nup155_N"/>
</dbReference>
<dbReference type="SUPFAM" id="SSF117289">
    <property type="entry name" value="Nucleoporin domain"/>
    <property type="match status" value="1"/>
</dbReference>
<evidence type="ECO:0000256" key="5">
    <source>
        <dbReference type="ARBA" id="ARBA00022927"/>
    </source>
</evidence>
<evidence type="ECO:0000313" key="11">
    <source>
        <dbReference type="Proteomes" id="UP000256601"/>
    </source>
</evidence>
<dbReference type="Gene3D" id="2.130.10.10">
    <property type="entry name" value="YVTN repeat-like/Quinoprotein amine dehydrogenase"/>
    <property type="match status" value="1"/>
</dbReference>
<dbReference type="VEuPathDB" id="FungiDB:YALI1_A04109g"/>
<comment type="similarity">
    <text evidence="2">Belongs to the nucleoporin Nup133 family.</text>
</comment>
<evidence type="ECO:0000256" key="2">
    <source>
        <dbReference type="ARBA" id="ARBA00005569"/>
    </source>
</evidence>